<dbReference type="InterPro" id="IPR023090">
    <property type="entry name" value="UPF0702_alpha/beta_dom_sf"/>
</dbReference>
<feature type="transmembrane region" description="Helical" evidence="7">
    <location>
        <begin position="42"/>
        <end position="61"/>
    </location>
</feature>
<dbReference type="RefSeq" id="WP_074668005.1">
    <property type="nucleotide sequence ID" value="NZ_FNNH01000054.1"/>
</dbReference>
<sequence>MNKIFFDSWDSILRTLVITILAYVALIILLRISGKRTLSKMNAFDFIVTIALGSTLATVLLNKSVSLADGVLALFLLIGLQFLITFFSVRSKKVSKLVKSMPTLLVYKGDLLQDAMRKERVNADEIYAMLREKGISSIQDVDAVILETDGSLTIINCIENLKSDVMQSVKAPSDIQ</sequence>
<evidence type="ECO:0000256" key="1">
    <source>
        <dbReference type="ARBA" id="ARBA00004651"/>
    </source>
</evidence>
<evidence type="ECO:0000256" key="4">
    <source>
        <dbReference type="ARBA" id="ARBA00022692"/>
    </source>
</evidence>
<dbReference type="InterPro" id="IPR007353">
    <property type="entry name" value="DUF421"/>
</dbReference>
<feature type="transmembrane region" description="Helical" evidence="7">
    <location>
        <begin position="67"/>
        <end position="89"/>
    </location>
</feature>
<dbReference type="PANTHER" id="PTHR34582:SF6">
    <property type="entry name" value="UPF0702 TRANSMEMBRANE PROTEIN YCAP"/>
    <property type="match status" value="1"/>
</dbReference>
<evidence type="ECO:0000259" key="8">
    <source>
        <dbReference type="Pfam" id="PF04239"/>
    </source>
</evidence>
<accession>A0A1H2YM28</accession>
<dbReference type="EMBL" id="FNNH01000054">
    <property type="protein sequence ID" value="SDX06273.1"/>
    <property type="molecule type" value="Genomic_DNA"/>
</dbReference>
<feature type="domain" description="YetF C-terminal" evidence="8">
    <location>
        <begin position="90"/>
        <end position="156"/>
    </location>
</feature>
<dbReference type="PANTHER" id="PTHR34582">
    <property type="entry name" value="UPF0702 TRANSMEMBRANE PROTEIN YCAP"/>
    <property type="match status" value="1"/>
</dbReference>
<evidence type="ECO:0000256" key="3">
    <source>
        <dbReference type="ARBA" id="ARBA00022475"/>
    </source>
</evidence>
<dbReference type="GO" id="GO:0005886">
    <property type="term" value="C:plasma membrane"/>
    <property type="evidence" value="ECO:0007669"/>
    <property type="project" value="UniProtKB-SubCell"/>
</dbReference>
<keyword evidence="4 7" id="KW-0812">Transmembrane</keyword>
<name>A0A1H2YM28_9PROT</name>
<keyword evidence="5 7" id="KW-1133">Transmembrane helix</keyword>
<protein>
    <recommendedName>
        <fullName evidence="12">DUF421 domain-containing protein</fullName>
    </recommendedName>
</protein>
<evidence type="ECO:0008006" key="12">
    <source>
        <dbReference type="Google" id="ProtNLM"/>
    </source>
</evidence>
<evidence type="ECO:0000313" key="11">
    <source>
        <dbReference type="Proteomes" id="UP000183454"/>
    </source>
</evidence>
<feature type="transmembrane region" description="Helical" evidence="7">
    <location>
        <begin position="12"/>
        <end position="30"/>
    </location>
</feature>
<keyword evidence="3" id="KW-1003">Cell membrane</keyword>
<dbReference type="Gene3D" id="3.30.240.20">
    <property type="entry name" value="bsu07140 like domains"/>
    <property type="match status" value="1"/>
</dbReference>
<evidence type="ECO:0000256" key="7">
    <source>
        <dbReference type="SAM" id="Phobius"/>
    </source>
</evidence>
<comment type="similarity">
    <text evidence="2">Belongs to the UPF0702 family.</text>
</comment>
<dbReference type="AlphaFoldDB" id="A0A1H2YM28"/>
<evidence type="ECO:0000259" key="9">
    <source>
        <dbReference type="Pfam" id="PF20730"/>
    </source>
</evidence>
<reference evidence="10 11" key="1">
    <citation type="submission" date="2016-10" db="EMBL/GenBank/DDBJ databases">
        <authorList>
            <person name="de Groot N.N."/>
        </authorList>
    </citation>
    <scope>NUCLEOTIDE SEQUENCE [LARGE SCALE GENOMIC DNA]</scope>
    <source>
        <strain evidence="10 11">Nm110</strain>
    </source>
</reference>
<comment type="subcellular location">
    <subcellularLocation>
        <location evidence="1">Cell membrane</location>
        <topology evidence="1">Multi-pass membrane protein</topology>
    </subcellularLocation>
</comment>
<gene>
    <name evidence="10" type="ORF">SAMN05421882_105415</name>
</gene>
<proteinExistence type="inferred from homology"/>
<dbReference type="Proteomes" id="UP000183454">
    <property type="component" value="Unassembled WGS sequence"/>
</dbReference>
<dbReference type="Pfam" id="PF04239">
    <property type="entry name" value="DUF421"/>
    <property type="match status" value="1"/>
</dbReference>
<evidence type="ECO:0000256" key="6">
    <source>
        <dbReference type="ARBA" id="ARBA00023136"/>
    </source>
</evidence>
<dbReference type="InterPro" id="IPR048454">
    <property type="entry name" value="YetF_N"/>
</dbReference>
<evidence type="ECO:0000313" key="10">
    <source>
        <dbReference type="EMBL" id="SDX06273.1"/>
    </source>
</evidence>
<evidence type="ECO:0000256" key="5">
    <source>
        <dbReference type="ARBA" id="ARBA00022989"/>
    </source>
</evidence>
<feature type="domain" description="YetF-like N-terminal transmembrane" evidence="9">
    <location>
        <begin position="19"/>
        <end position="86"/>
    </location>
</feature>
<dbReference type="Pfam" id="PF20730">
    <property type="entry name" value="YetF_N"/>
    <property type="match status" value="1"/>
</dbReference>
<organism evidence="10 11">
    <name type="scientific">Nitrosomonas communis</name>
    <dbReference type="NCBI Taxonomy" id="44574"/>
    <lineage>
        <taxon>Bacteria</taxon>
        <taxon>Pseudomonadati</taxon>
        <taxon>Pseudomonadota</taxon>
        <taxon>Betaproteobacteria</taxon>
        <taxon>Nitrosomonadales</taxon>
        <taxon>Nitrosomonadaceae</taxon>
        <taxon>Nitrosomonas</taxon>
    </lineage>
</organism>
<evidence type="ECO:0000256" key="2">
    <source>
        <dbReference type="ARBA" id="ARBA00006448"/>
    </source>
</evidence>
<keyword evidence="6 7" id="KW-0472">Membrane</keyword>